<name>A0A1L9NAU9_ASPTC</name>
<evidence type="ECO:0000313" key="3">
    <source>
        <dbReference type="Proteomes" id="UP000184304"/>
    </source>
</evidence>
<keyword evidence="3" id="KW-1185">Reference proteome</keyword>
<protein>
    <submittedName>
        <fullName evidence="2">Uncharacterized protein</fullName>
    </submittedName>
</protein>
<accession>A0A1L9NAU9</accession>
<dbReference type="EMBL" id="KV878187">
    <property type="protein sequence ID" value="OJI86403.1"/>
    <property type="molecule type" value="Genomic_DNA"/>
</dbReference>
<organism evidence="2 3">
    <name type="scientific">Aspergillus tubingensis (strain CBS 134.48)</name>
    <dbReference type="NCBI Taxonomy" id="767770"/>
    <lineage>
        <taxon>Eukaryota</taxon>
        <taxon>Fungi</taxon>
        <taxon>Dikarya</taxon>
        <taxon>Ascomycota</taxon>
        <taxon>Pezizomycotina</taxon>
        <taxon>Eurotiomycetes</taxon>
        <taxon>Eurotiomycetidae</taxon>
        <taxon>Eurotiales</taxon>
        <taxon>Aspergillaceae</taxon>
        <taxon>Aspergillus</taxon>
        <taxon>Aspergillus subgen. Circumdati</taxon>
    </lineage>
</organism>
<dbReference type="Proteomes" id="UP000184304">
    <property type="component" value="Unassembled WGS sequence"/>
</dbReference>
<dbReference type="AlphaFoldDB" id="A0A1L9NAU9"/>
<feature type="compositionally biased region" description="Polar residues" evidence="1">
    <location>
        <begin position="64"/>
        <end position="79"/>
    </location>
</feature>
<proteinExistence type="predicted"/>
<feature type="region of interest" description="Disordered" evidence="1">
    <location>
        <begin position="64"/>
        <end position="90"/>
    </location>
</feature>
<evidence type="ECO:0000256" key="1">
    <source>
        <dbReference type="SAM" id="MobiDB-lite"/>
    </source>
</evidence>
<reference evidence="3" key="1">
    <citation type="journal article" date="2017" name="Genome Biol.">
        <title>Comparative genomics reveals high biological diversity and specific adaptations in the industrially and medically important fungal genus Aspergillus.</title>
        <authorList>
            <person name="de Vries R.P."/>
            <person name="Riley R."/>
            <person name="Wiebenga A."/>
            <person name="Aguilar-Osorio G."/>
            <person name="Amillis S."/>
            <person name="Uchima C.A."/>
            <person name="Anderluh G."/>
            <person name="Asadollahi M."/>
            <person name="Askin M."/>
            <person name="Barry K."/>
            <person name="Battaglia E."/>
            <person name="Bayram O."/>
            <person name="Benocci T."/>
            <person name="Braus-Stromeyer S.A."/>
            <person name="Caldana C."/>
            <person name="Canovas D."/>
            <person name="Cerqueira G.C."/>
            <person name="Chen F."/>
            <person name="Chen W."/>
            <person name="Choi C."/>
            <person name="Clum A."/>
            <person name="Dos Santos R.A."/>
            <person name="Damasio A.R."/>
            <person name="Diallinas G."/>
            <person name="Emri T."/>
            <person name="Fekete E."/>
            <person name="Flipphi M."/>
            <person name="Freyberg S."/>
            <person name="Gallo A."/>
            <person name="Gournas C."/>
            <person name="Habgood R."/>
            <person name="Hainaut M."/>
            <person name="Harispe M.L."/>
            <person name="Henrissat B."/>
            <person name="Hilden K.S."/>
            <person name="Hope R."/>
            <person name="Hossain A."/>
            <person name="Karabika E."/>
            <person name="Karaffa L."/>
            <person name="Karanyi Z."/>
            <person name="Krasevec N."/>
            <person name="Kuo A."/>
            <person name="Kusch H."/>
            <person name="LaButti K."/>
            <person name="Lagendijk E.L."/>
            <person name="Lapidus A."/>
            <person name="Levasseur A."/>
            <person name="Lindquist E."/>
            <person name="Lipzen A."/>
            <person name="Logrieco A.F."/>
            <person name="MacCabe A."/>
            <person name="Maekelae M.R."/>
            <person name="Malavazi I."/>
            <person name="Melin P."/>
            <person name="Meyer V."/>
            <person name="Mielnichuk N."/>
            <person name="Miskei M."/>
            <person name="Molnar A.P."/>
            <person name="Mule G."/>
            <person name="Ngan C.Y."/>
            <person name="Orejas M."/>
            <person name="Orosz E."/>
            <person name="Ouedraogo J.P."/>
            <person name="Overkamp K.M."/>
            <person name="Park H.-S."/>
            <person name="Perrone G."/>
            <person name="Piumi F."/>
            <person name="Punt P.J."/>
            <person name="Ram A.F."/>
            <person name="Ramon A."/>
            <person name="Rauscher S."/>
            <person name="Record E."/>
            <person name="Riano-Pachon D.M."/>
            <person name="Robert V."/>
            <person name="Roehrig J."/>
            <person name="Ruller R."/>
            <person name="Salamov A."/>
            <person name="Salih N.S."/>
            <person name="Samson R.A."/>
            <person name="Sandor E."/>
            <person name="Sanguinetti M."/>
            <person name="Schuetze T."/>
            <person name="Sepcic K."/>
            <person name="Shelest E."/>
            <person name="Sherlock G."/>
            <person name="Sophianopoulou V."/>
            <person name="Squina F.M."/>
            <person name="Sun H."/>
            <person name="Susca A."/>
            <person name="Todd R.B."/>
            <person name="Tsang A."/>
            <person name="Unkles S.E."/>
            <person name="van de Wiele N."/>
            <person name="van Rossen-Uffink D."/>
            <person name="Oliveira J.V."/>
            <person name="Vesth T.C."/>
            <person name="Visser J."/>
            <person name="Yu J.-H."/>
            <person name="Zhou M."/>
            <person name="Andersen M.R."/>
            <person name="Archer D.B."/>
            <person name="Baker S.E."/>
            <person name="Benoit I."/>
            <person name="Brakhage A.A."/>
            <person name="Braus G.H."/>
            <person name="Fischer R."/>
            <person name="Frisvad J.C."/>
            <person name="Goldman G.H."/>
            <person name="Houbraken J."/>
            <person name="Oakley B."/>
            <person name="Pocsi I."/>
            <person name="Scazzocchio C."/>
            <person name="Seiboth B."/>
            <person name="vanKuyk P.A."/>
            <person name="Wortman J."/>
            <person name="Dyer P.S."/>
            <person name="Grigoriev I.V."/>
        </authorList>
    </citation>
    <scope>NUCLEOTIDE SEQUENCE [LARGE SCALE GENOMIC DNA]</scope>
    <source>
        <strain evidence="3">CBS 134.48</strain>
    </source>
</reference>
<dbReference type="VEuPathDB" id="FungiDB:ASPTUDRAFT_39271"/>
<sequence length="90" mass="10074">MSDKVLHHTQPWYTGRVAPIHSTSPHPVTSFIAPITQNEMDICLDPLSQRPDMIYFVPSRTFHTTSDIPEATGRTQQLRPRTKPGGSPPP</sequence>
<evidence type="ECO:0000313" key="2">
    <source>
        <dbReference type="EMBL" id="OJI86403.1"/>
    </source>
</evidence>
<gene>
    <name evidence="2" type="ORF">ASPTUDRAFT_39271</name>
</gene>